<dbReference type="OrthoDB" id="5887490at2759"/>
<dbReference type="Proteomes" id="UP000605970">
    <property type="component" value="Unassembled WGS sequence"/>
</dbReference>
<comment type="caution">
    <text evidence="1">The sequence shown here is derived from an EMBL/GenBank/DDBJ whole genome shotgun (WGS) entry which is preliminary data.</text>
</comment>
<evidence type="ECO:0000313" key="2">
    <source>
        <dbReference type="Proteomes" id="UP000605970"/>
    </source>
</evidence>
<proteinExistence type="predicted"/>
<dbReference type="Gene3D" id="2.170.260.10">
    <property type="entry name" value="paz domain"/>
    <property type="match status" value="1"/>
</dbReference>
<accession>A0A8S9ZJX4</accession>
<reference evidence="1" key="1">
    <citation type="journal article" date="2020" name="Ecol. Evol.">
        <title>Genome structure and content of the rice root-knot nematode (Meloidogyne graminicola).</title>
        <authorList>
            <person name="Phan N.T."/>
            <person name="Danchin E.G.J."/>
            <person name="Klopp C."/>
            <person name="Perfus-Barbeoch L."/>
            <person name="Kozlowski D.K."/>
            <person name="Koutsovoulos G.D."/>
            <person name="Lopez-Roques C."/>
            <person name="Bouchez O."/>
            <person name="Zahm M."/>
            <person name="Besnard G."/>
            <person name="Bellafiore S."/>
        </authorList>
    </citation>
    <scope>NUCLEOTIDE SEQUENCE</scope>
    <source>
        <strain evidence="1">VN-18</strain>
    </source>
</reference>
<name>A0A8S9ZJX4_9BILA</name>
<organism evidence="1 2">
    <name type="scientific">Meloidogyne graminicola</name>
    <dbReference type="NCBI Taxonomy" id="189291"/>
    <lineage>
        <taxon>Eukaryota</taxon>
        <taxon>Metazoa</taxon>
        <taxon>Ecdysozoa</taxon>
        <taxon>Nematoda</taxon>
        <taxon>Chromadorea</taxon>
        <taxon>Rhabditida</taxon>
        <taxon>Tylenchina</taxon>
        <taxon>Tylenchomorpha</taxon>
        <taxon>Tylenchoidea</taxon>
        <taxon>Meloidogynidae</taxon>
        <taxon>Meloidogyninae</taxon>
        <taxon>Meloidogyne</taxon>
    </lineage>
</organism>
<dbReference type="EMBL" id="JABEBT010000070">
    <property type="protein sequence ID" value="KAF7633745.1"/>
    <property type="molecule type" value="Genomic_DNA"/>
</dbReference>
<dbReference type="SUPFAM" id="SSF101690">
    <property type="entry name" value="PAZ domain"/>
    <property type="match status" value="1"/>
</dbReference>
<sequence length="164" mass="19115">MKNLLNEIAHILNCTPNNVQKRLSLNEDSEYVFERIKNKLFKTTYSDRNGNQKMINCKGITTLGAHQIKAFGNLTPIFNVSVAAYFFVHHGIKINYPYHQCIFEWTKNKKNENYTFRTSSSASSISGNSTDDDQSCSKGILWLYRKENKLWDKRNVWISQKNHD</sequence>
<protein>
    <submittedName>
        <fullName evidence="1">PAZ domain-containing protein</fullName>
    </submittedName>
</protein>
<evidence type="ECO:0000313" key="1">
    <source>
        <dbReference type="EMBL" id="KAF7633745.1"/>
    </source>
</evidence>
<dbReference type="AlphaFoldDB" id="A0A8S9ZJX4"/>
<dbReference type="InterPro" id="IPR036085">
    <property type="entry name" value="PAZ_dom_sf"/>
</dbReference>
<gene>
    <name evidence="1" type="ORF">Mgra_00006812</name>
</gene>
<keyword evidence="2" id="KW-1185">Reference proteome</keyword>